<proteinExistence type="predicted"/>
<name>A0ABP0EWJ8_CLALP</name>
<evidence type="ECO:0000256" key="1">
    <source>
        <dbReference type="SAM" id="SignalP"/>
    </source>
</evidence>
<feature type="chain" id="PRO_5047047166" evidence="1">
    <location>
        <begin position="20"/>
        <end position="100"/>
    </location>
</feature>
<accession>A0ABP0EWJ8</accession>
<keyword evidence="3" id="KW-1185">Reference proteome</keyword>
<comment type="caution">
    <text evidence="2">The sequence shown here is derived from an EMBL/GenBank/DDBJ whole genome shotgun (WGS) entry which is preliminary data.</text>
</comment>
<evidence type="ECO:0000313" key="3">
    <source>
        <dbReference type="Proteomes" id="UP001642483"/>
    </source>
</evidence>
<reference evidence="2 3" key="1">
    <citation type="submission" date="2024-02" db="EMBL/GenBank/DDBJ databases">
        <authorList>
            <person name="Daric V."/>
            <person name="Darras S."/>
        </authorList>
    </citation>
    <scope>NUCLEOTIDE SEQUENCE [LARGE SCALE GENOMIC DNA]</scope>
</reference>
<sequence>MKTCVIVFAFLCFVLSVNAVPAPQLNKDSETELATTAANVEKPTTIPRPKKFILDCTPYCRYNVFNKSRDGCPTEKLGRFLCLVCRYVLNCRTTSSKIGP</sequence>
<dbReference type="Proteomes" id="UP001642483">
    <property type="component" value="Unassembled WGS sequence"/>
</dbReference>
<organism evidence="2 3">
    <name type="scientific">Clavelina lepadiformis</name>
    <name type="common">Light-bulb sea squirt</name>
    <name type="synonym">Ascidia lepadiformis</name>
    <dbReference type="NCBI Taxonomy" id="159417"/>
    <lineage>
        <taxon>Eukaryota</taxon>
        <taxon>Metazoa</taxon>
        <taxon>Chordata</taxon>
        <taxon>Tunicata</taxon>
        <taxon>Ascidiacea</taxon>
        <taxon>Aplousobranchia</taxon>
        <taxon>Clavelinidae</taxon>
        <taxon>Clavelina</taxon>
    </lineage>
</organism>
<evidence type="ECO:0000313" key="2">
    <source>
        <dbReference type="EMBL" id="CAK8671787.1"/>
    </source>
</evidence>
<keyword evidence="1" id="KW-0732">Signal</keyword>
<feature type="signal peptide" evidence="1">
    <location>
        <begin position="1"/>
        <end position="19"/>
    </location>
</feature>
<protein>
    <submittedName>
        <fullName evidence="2">Uncharacterized protein</fullName>
    </submittedName>
</protein>
<dbReference type="EMBL" id="CAWYQH010000001">
    <property type="protein sequence ID" value="CAK8671787.1"/>
    <property type="molecule type" value="Genomic_DNA"/>
</dbReference>
<gene>
    <name evidence="2" type="ORF">CVLEPA_LOCUS824</name>
</gene>